<reference evidence="1 2" key="1">
    <citation type="submission" date="2013-11" db="EMBL/GenBank/DDBJ databases">
        <title>Opisthorchis viverrini - life in the bile duct.</title>
        <authorList>
            <person name="Young N.D."/>
            <person name="Nagarajan N."/>
            <person name="Lin S.J."/>
            <person name="Korhonen P.K."/>
            <person name="Jex A.R."/>
            <person name="Hall R.S."/>
            <person name="Safavi-Hemami H."/>
            <person name="Kaewkong W."/>
            <person name="Bertrand D."/>
            <person name="Gao S."/>
            <person name="Seet Q."/>
            <person name="Wongkham S."/>
            <person name="Teh B.T."/>
            <person name="Wongkham C."/>
            <person name="Intapan P.M."/>
            <person name="Maleewong W."/>
            <person name="Yang X."/>
            <person name="Hu M."/>
            <person name="Wang Z."/>
            <person name="Hofmann A."/>
            <person name="Sternberg P.W."/>
            <person name="Tan P."/>
            <person name="Wang J."/>
            <person name="Gasser R.B."/>
        </authorList>
    </citation>
    <scope>NUCLEOTIDE SEQUENCE [LARGE SCALE GENOMIC DNA]</scope>
</reference>
<dbReference type="GeneID" id="20326555"/>
<name>A0A074YTD8_OPIVI</name>
<dbReference type="CTD" id="20326555"/>
<organism evidence="1 2">
    <name type="scientific">Opisthorchis viverrini</name>
    <name type="common">Southeast Asian liver fluke</name>
    <dbReference type="NCBI Taxonomy" id="6198"/>
    <lineage>
        <taxon>Eukaryota</taxon>
        <taxon>Metazoa</taxon>
        <taxon>Spiralia</taxon>
        <taxon>Lophotrochozoa</taxon>
        <taxon>Platyhelminthes</taxon>
        <taxon>Trematoda</taxon>
        <taxon>Digenea</taxon>
        <taxon>Opisthorchiida</taxon>
        <taxon>Opisthorchiata</taxon>
        <taxon>Opisthorchiidae</taxon>
        <taxon>Opisthorchis</taxon>
    </lineage>
</organism>
<evidence type="ECO:0000313" key="2">
    <source>
        <dbReference type="Proteomes" id="UP000054324"/>
    </source>
</evidence>
<dbReference type="OrthoDB" id="6259343at2759"/>
<protein>
    <submittedName>
        <fullName evidence="1">Uncharacterized protein</fullName>
    </submittedName>
</protein>
<evidence type="ECO:0000313" key="1">
    <source>
        <dbReference type="EMBL" id="KER18056.1"/>
    </source>
</evidence>
<dbReference type="AlphaFoldDB" id="A0A074YTD8"/>
<accession>A0A074YTD8</accession>
<gene>
    <name evidence="1" type="ORF">T265_12387</name>
</gene>
<proteinExistence type="predicted"/>
<dbReference type="KEGG" id="ovi:T265_12387"/>
<dbReference type="RefSeq" id="XP_009178197.1">
    <property type="nucleotide sequence ID" value="XM_009179933.1"/>
</dbReference>
<keyword evidence="2" id="KW-1185">Reference proteome</keyword>
<dbReference type="Proteomes" id="UP000054324">
    <property type="component" value="Unassembled WGS sequence"/>
</dbReference>
<sequence>MLTAYIHFGVQIYRNLLPCFATRFRILRRWCSLSIRLINLDPRLDMGEADAVSTHSRKGGEFLRLLRQVLSALLPDCVQLAAAKHSSTDYGSQDSTMSVFLGQSMFI</sequence>
<dbReference type="EMBL" id="KL614031">
    <property type="protein sequence ID" value="KER18056.1"/>
    <property type="molecule type" value="Genomic_DNA"/>
</dbReference>